<evidence type="ECO:0000313" key="8">
    <source>
        <dbReference type="EMBL" id="NSL55876.1"/>
    </source>
</evidence>
<evidence type="ECO:0000259" key="7">
    <source>
        <dbReference type="Pfam" id="PF25967"/>
    </source>
</evidence>
<evidence type="ECO:0000259" key="5">
    <source>
        <dbReference type="Pfam" id="PF25919"/>
    </source>
</evidence>
<dbReference type="Pfam" id="PF25954">
    <property type="entry name" value="Beta-barrel_RND_2"/>
    <property type="match status" value="1"/>
</dbReference>
<dbReference type="InterPro" id="IPR058627">
    <property type="entry name" value="MdtA-like_C"/>
</dbReference>
<dbReference type="InterPro" id="IPR051909">
    <property type="entry name" value="MFP_Cation_Efflux"/>
</dbReference>
<dbReference type="InterPro" id="IPR058790">
    <property type="entry name" value="BSH_CusB"/>
</dbReference>
<dbReference type="EMBL" id="JABCSC020000003">
    <property type="protein sequence ID" value="NSL55876.1"/>
    <property type="molecule type" value="Genomic_DNA"/>
</dbReference>
<dbReference type="RefSeq" id="WP_170022254.1">
    <property type="nucleotide sequence ID" value="NZ_JABCSC020000003.1"/>
</dbReference>
<dbReference type="Pfam" id="PF25919">
    <property type="entry name" value="BSH_CusB"/>
    <property type="match status" value="1"/>
</dbReference>
<organism evidence="8 9">
    <name type="scientific">Uliginosibacterium aquaticum</name>
    <dbReference type="NCBI Taxonomy" id="2731212"/>
    <lineage>
        <taxon>Bacteria</taxon>
        <taxon>Pseudomonadati</taxon>
        <taxon>Pseudomonadota</taxon>
        <taxon>Betaproteobacteria</taxon>
        <taxon>Rhodocyclales</taxon>
        <taxon>Zoogloeaceae</taxon>
        <taxon>Uliginosibacterium</taxon>
    </lineage>
</organism>
<dbReference type="InterPro" id="IPR058791">
    <property type="entry name" value="3HB_CusB"/>
</dbReference>
<dbReference type="Proteomes" id="UP000778523">
    <property type="component" value="Unassembled WGS sequence"/>
</dbReference>
<dbReference type="PANTHER" id="PTHR30097:SF15">
    <property type="entry name" value="CATION EFFLUX SYSTEM PROTEIN CUSB"/>
    <property type="match status" value="1"/>
</dbReference>
<dbReference type="NCBIfam" id="TIGR01730">
    <property type="entry name" value="RND_mfp"/>
    <property type="match status" value="1"/>
</dbReference>
<sequence>MNNHRQKLIAFAVLLALGAVGYGAYQLGSRHAAPAVAESHDAKIDPGTGRRVLYWHDPMVPGQKFDKPGKSPFMDMQLVPVFADEAADAGGISVSPRQTQNLGLRTVEVARGSLSPQIKVSGSVAWNERGLTVVQARNTGFVEKLFVRATLDRVAKGQPLAELYVPDWVAAQEEFLAVKKMAGEGMAALLDAARQRMRQAGMSEALIAQVDKSGTVQARITITAPAAGSVIELAAREGMTVMAGATLFRINALDSVWVNAEIPESQAALIKPGMPVEASLAGFSGQMFKGTVQAILPEVEASTRTLKARIELANPGGRLSPGMFVRIALGSTAKSGLVIPSEALIRTGSRSVVMLAEGEGKYRPVDVQTGQEANGQIEITSGLAAGQKVVVSGQFLLDSEASLRSVGTRVAEPMALTAKEYQVEAVFESVVDDMAMISHPAIPELKWGAMTMGFKLPKDGLPKDLKPGQKVHIAFTTPASGEPQLTHVMAIGGGK</sequence>
<feature type="domain" description="CusB-like beta-barrel" evidence="6">
    <location>
        <begin position="255"/>
        <end position="331"/>
    </location>
</feature>
<dbReference type="Pfam" id="PF11604">
    <property type="entry name" value="CusF_Ec"/>
    <property type="match status" value="1"/>
</dbReference>
<comment type="caution">
    <text evidence="8">The sequence shown here is derived from an EMBL/GenBank/DDBJ whole genome shotgun (WGS) entry which is preliminary data.</text>
</comment>
<protein>
    <submittedName>
        <fullName evidence="8">Efflux RND transporter periplasmic adaptor subunit</fullName>
    </submittedName>
</protein>
<evidence type="ECO:0000256" key="1">
    <source>
        <dbReference type="ARBA" id="ARBA00009477"/>
    </source>
</evidence>
<evidence type="ECO:0000313" key="9">
    <source>
        <dbReference type="Proteomes" id="UP000778523"/>
    </source>
</evidence>
<dbReference type="Gene3D" id="2.40.420.20">
    <property type="match status" value="1"/>
</dbReference>
<keyword evidence="2" id="KW-0813">Transport</keyword>
<dbReference type="SUPFAM" id="SSF111369">
    <property type="entry name" value="HlyD-like secretion proteins"/>
    <property type="match status" value="1"/>
</dbReference>
<comment type="similarity">
    <text evidence="1">Belongs to the membrane fusion protein (MFP) (TC 8.A.1) family.</text>
</comment>
<dbReference type="InterPro" id="IPR021647">
    <property type="entry name" value="CusF_Ec"/>
</dbReference>
<dbReference type="Pfam" id="PF25967">
    <property type="entry name" value="RND-MFP_C"/>
    <property type="match status" value="1"/>
</dbReference>
<dbReference type="Gene3D" id="2.40.30.170">
    <property type="match status" value="1"/>
</dbReference>
<reference evidence="8 9" key="1">
    <citation type="submission" date="2020-06" db="EMBL/GenBank/DDBJ databases">
        <title>Draft genome of Uliginosibacterium sp. IMCC34675.</title>
        <authorList>
            <person name="Song J."/>
        </authorList>
    </citation>
    <scope>NUCLEOTIDE SEQUENCE [LARGE SCALE GENOMIC DNA]</scope>
    <source>
        <strain evidence="8 9">IMCC34675</strain>
    </source>
</reference>
<feature type="domain" description="CusB-like three alpha-helical bundle" evidence="4">
    <location>
        <begin position="167"/>
        <end position="218"/>
    </location>
</feature>
<feature type="domain" description="Multidrug resistance protein MdtA-like C-terminal permuted SH3" evidence="7">
    <location>
        <begin position="337"/>
        <end position="393"/>
    </location>
</feature>
<evidence type="ECO:0000259" key="3">
    <source>
        <dbReference type="Pfam" id="PF19335"/>
    </source>
</evidence>
<name>A0ABX2IGG2_9RHOO</name>
<evidence type="ECO:0000259" key="4">
    <source>
        <dbReference type="Pfam" id="PF25869"/>
    </source>
</evidence>
<proteinExistence type="inferred from homology"/>
<gene>
    <name evidence="8" type="ORF">HJ583_012625</name>
</gene>
<feature type="domain" description="CusB-like barrel-sandwich hybrid" evidence="5">
    <location>
        <begin position="132"/>
        <end position="251"/>
    </location>
</feature>
<dbReference type="InterPro" id="IPR042230">
    <property type="entry name" value="CusF_sf"/>
</dbReference>
<dbReference type="InterPro" id="IPR058792">
    <property type="entry name" value="Beta-barrel_RND_2"/>
</dbReference>
<keyword evidence="9" id="KW-1185">Reference proteome</keyword>
<dbReference type="Gene3D" id="2.40.50.320">
    <property type="entry name" value="Copper binding periplasmic protein CusF"/>
    <property type="match status" value="1"/>
</dbReference>
<dbReference type="Gene3D" id="6.10.140.730">
    <property type="match status" value="1"/>
</dbReference>
<accession>A0ABX2IGG2</accession>
<feature type="domain" description="Heavy metal binding" evidence="3">
    <location>
        <begin position="54"/>
        <end position="81"/>
    </location>
</feature>
<dbReference type="Pfam" id="PF19335">
    <property type="entry name" value="HMBD"/>
    <property type="match status" value="1"/>
</dbReference>
<dbReference type="PANTHER" id="PTHR30097">
    <property type="entry name" value="CATION EFFLUX SYSTEM PROTEIN CUSB"/>
    <property type="match status" value="1"/>
</dbReference>
<dbReference type="InterPro" id="IPR006143">
    <property type="entry name" value="RND_pump_MFP"/>
</dbReference>
<evidence type="ECO:0000259" key="6">
    <source>
        <dbReference type="Pfam" id="PF25954"/>
    </source>
</evidence>
<dbReference type="InterPro" id="IPR045800">
    <property type="entry name" value="HMBD"/>
</dbReference>
<evidence type="ECO:0000256" key="2">
    <source>
        <dbReference type="ARBA" id="ARBA00022448"/>
    </source>
</evidence>
<dbReference type="Pfam" id="PF25869">
    <property type="entry name" value="3HB_CusB"/>
    <property type="match status" value="1"/>
</dbReference>